<dbReference type="EMBL" id="GL877441">
    <property type="protein sequence ID" value="ELA46555.1"/>
    <property type="molecule type" value="Genomic_DNA"/>
</dbReference>
<keyword evidence="3" id="KW-1185">Reference proteome</keyword>
<feature type="region of interest" description="Disordered" evidence="1">
    <location>
        <begin position="289"/>
        <end position="311"/>
    </location>
</feature>
<gene>
    <name evidence="2" type="ORF">VCUG_01988</name>
</gene>
<feature type="non-terminal residue" evidence="2">
    <location>
        <position position="311"/>
    </location>
</feature>
<dbReference type="HOGENOM" id="CLU_895920_0_0_1"/>
<evidence type="ECO:0000256" key="1">
    <source>
        <dbReference type="SAM" id="MobiDB-lite"/>
    </source>
</evidence>
<name>L2GTY2_VAVCU</name>
<accession>L2GTY2</accession>
<evidence type="ECO:0000313" key="2">
    <source>
        <dbReference type="EMBL" id="ELA46555.1"/>
    </source>
</evidence>
<protein>
    <submittedName>
        <fullName evidence="2">Uncharacterized protein</fullName>
    </submittedName>
</protein>
<sequence length="311" mass="36181">MLRPTITPPDLHTDRIPYLYDWHKDPFQSIKNAITLNDSDGLYVHAMIDLIQNKDGHVFYRRLKVWMNEYFWECRDGVDLLREDILPDDEGFAGMFSAIGPNEDEGIGKREDVVQDKKNIAEHDRCASPVQNVDVLEKSRSSNKRHHNKNNQPMQYTVPSHKRREALRNLYAMEQCCYDTCANTKEPFCKWYANNHSLFTSREKKILQGKERSLNMLNNLLYEITFKRLCDGECFVRSVDVFRKMNMSLNGVVNVLRIDFSVARGRSCGRGVHYVAHCEENVHRSGRDCEKASNSKNKLKSRKDAEVLQSD</sequence>
<dbReference type="Proteomes" id="UP000011081">
    <property type="component" value="Unassembled WGS sequence"/>
</dbReference>
<dbReference type="GeneID" id="19879857"/>
<dbReference type="OrthoDB" id="10478927at2759"/>
<dbReference type="VEuPathDB" id="MicrosporidiaDB:VCUG_01988"/>
<proteinExistence type="predicted"/>
<dbReference type="InParanoid" id="L2GTY2"/>
<evidence type="ECO:0000313" key="3">
    <source>
        <dbReference type="Proteomes" id="UP000011081"/>
    </source>
</evidence>
<organism evidence="2 3">
    <name type="scientific">Vavraia culicis (isolate floridensis)</name>
    <name type="common">Microsporidian parasite</name>
    <dbReference type="NCBI Taxonomy" id="948595"/>
    <lineage>
        <taxon>Eukaryota</taxon>
        <taxon>Fungi</taxon>
        <taxon>Fungi incertae sedis</taxon>
        <taxon>Microsporidia</taxon>
        <taxon>Pleistophoridae</taxon>
        <taxon>Vavraia</taxon>
    </lineage>
</organism>
<dbReference type="RefSeq" id="XP_008075002.1">
    <property type="nucleotide sequence ID" value="XM_008076811.1"/>
</dbReference>
<reference evidence="3" key="1">
    <citation type="submission" date="2011-03" db="EMBL/GenBank/DDBJ databases">
        <title>The genome sequence of Vavraia culicis strain floridensis.</title>
        <authorList>
            <consortium name="The Broad Institute Genome Sequencing Platform"/>
            <person name="Cuomo C."/>
            <person name="Becnel J."/>
            <person name="Sanscrainte N."/>
            <person name="Young S.K."/>
            <person name="Zeng Q."/>
            <person name="Gargeya S."/>
            <person name="Fitzgerald M."/>
            <person name="Haas B."/>
            <person name="Abouelleil A."/>
            <person name="Alvarado L."/>
            <person name="Arachchi H.M."/>
            <person name="Berlin A."/>
            <person name="Chapman S.B."/>
            <person name="Gearin G."/>
            <person name="Goldberg J."/>
            <person name="Griggs A."/>
            <person name="Gujja S."/>
            <person name="Hansen M."/>
            <person name="Heiman D."/>
            <person name="Howarth C."/>
            <person name="Larimer J."/>
            <person name="Lui A."/>
            <person name="MacDonald P.J.P."/>
            <person name="McCowen C."/>
            <person name="Montmayeur A."/>
            <person name="Murphy C."/>
            <person name="Neiman D."/>
            <person name="Pearson M."/>
            <person name="Priest M."/>
            <person name="Roberts A."/>
            <person name="Saif S."/>
            <person name="Shea T."/>
            <person name="Sisk P."/>
            <person name="Stolte C."/>
            <person name="Sykes S."/>
            <person name="Wortman J."/>
            <person name="Nusbaum C."/>
            <person name="Birren B."/>
        </authorList>
    </citation>
    <scope>NUCLEOTIDE SEQUENCE [LARGE SCALE GENOMIC DNA]</scope>
    <source>
        <strain evidence="3">floridensis</strain>
    </source>
</reference>
<dbReference type="AlphaFoldDB" id="L2GTY2"/>
<feature type="compositionally biased region" description="Basic and acidic residues" evidence="1">
    <location>
        <begin position="302"/>
        <end position="311"/>
    </location>
</feature>